<name>A0AAN7MEP3_TRANT</name>
<evidence type="ECO:0000313" key="1">
    <source>
        <dbReference type="EMBL" id="KAK4803879.1"/>
    </source>
</evidence>
<accession>A0AAN7MEP3</accession>
<protein>
    <recommendedName>
        <fullName evidence="3">Pentatricopeptide repeat-containing protein</fullName>
    </recommendedName>
</protein>
<keyword evidence="2" id="KW-1185">Reference proteome</keyword>
<reference evidence="1 2" key="1">
    <citation type="journal article" date="2023" name="Hortic Res">
        <title>Pangenome of water caltrop reveals structural variations and asymmetric subgenome divergence after allopolyploidization.</title>
        <authorList>
            <person name="Zhang X."/>
            <person name="Chen Y."/>
            <person name="Wang L."/>
            <person name="Yuan Y."/>
            <person name="Fang M."/>
            <person name="Shi L."/>
            <person name="Lu R."/>
            <person name="Comes H.P."/>
            <person name="Ma Y."/>
            <person name="Chen Y."/>
            <person name="Huang G."/>
            <person name="Zhou Y."/>
            <person name="Zheng Z."/>
            <person name="Qiu Y."/>
        </authorList>
    </citation>
    <scope>NUCLEOTIDE SEQUENCE [LARGE SCALE GENOMIC DNA]</scope>
    <source>
        <strain evidence="1">F231</strain>
    </source>
</reference>
<dbReference type="Gene3D" id="1.25.40.10">
    <property type="entry name" value="Tetratricopeptide repeat domain"/>
    <property type="match status" value="1"/>
</dbReference>
<proteinExistence type="predicted"/>
<evidence type="ECO:0000313" key="2">
    <source>
        <dbReference type="Proteomes" id="UP001346149"/>
    </source>
</evidence>
<organism evidence="1 2">
    <name type="scientific">Trapa natans</name>
    <name type="common">Water chestnut</name>
    <dbReference type="NCBI Taxonomy" id="22666"/>
    <lineage>
        <taxon>Eukaryota</taxon>
        <taxon>Viridiplantae</taxon>
        <taxon>Streptophyta</taxon>
        <taxon>Embryophyta</taxon>
        <taxon>Tracheophyta</taxon>
        <taxon>Spermatophyta</taxon>
        <taxon>Magnoliopsida</taxon>
        <taxon>eudicotyledons</taxon>
        <taxon>Gunneridae</taxon>
        <taxon>Pentapetalae</taxon>
        <taxon>rosids</taxon>
        <taxon>malvids</taxon>
        <taxon>Myrtales</taxon>
        <taxon>Lythraceae</taxon>
        <taxon>Trapa</taxon>
    </lineage>
</organism>
<dbReference type="InterPro" id="IPR011990">
    <property type="entry name" value="TPR-like_helical_dom_sf"/>
</dbReference>
<dbReference type="EMBL" id="JAXQNO010000001">
    <property type="protein sequence ID" value="KAK4803879.1"/>
    <property type="molecule type" value="Genomic_DNA"/>
</dbReference>
<evidence type="ECO:0008006" key="3">
    <source>
        <dbReference type="Google" id="ProtNLM"/>
    </source>
</evidence>
<dbReference type="Proteomes" id="UP001346149">
    <property type="component" value="Unassembled WGS sequence"/>
</dbReference>
<gene>
    <name evidence="1" type="ORF">SAY86_003696</name>
</gene>
<comment type="caution">
    <text evidence="1">The sequence shown here is derived from an EMBL/GenBank/DDBJ whole genome shotgun (WGS) entry which is preliminary data.</text>
</comment>
<dbReference type="AlphaFoldDB" id="A0AAN7MEP3"/>
<sequence length="114" mass="13041">MELNMVCYSLLSAICREENQTSKALEFYHKIKAKINPDGDTFVILFEGWEKEVNVSKAKITFGEMITRIGWSPLNMSAYVAFLSTMVRWSQADEAIKFLQVMKGNNCLTGPKFF</sequence>